<reference evidence="2" key="2">
    <citation type="submission" date="2015-01" db="EMBL/GenBank/DDBJ databases">
        <title>Evolutionary Origins and Diversification of the Mycorrhizal Mutualists.</title>
        <authorList>
            <consortium name="DOE Joint Genome Institute"/>
            <consortium name="Mycorrhizal Genomics Consortium"/>
            <person name="Kohler A."/>
            <person name="Kuo A."/>
            <person name="Nagy L.G."/>
            <person name="Floudas D."/>
            <person name="Copeland A."/>
            <person name="Barry K.W."/>
            <person name="Cichocki N."/>
            <person name="Veneault-Fourrey C."/>
            <person name="LaButti K."/>
            <person name="Lindquist E.A."/>
            <person name="Lipzen A."/>
            <person name="Lundell T."/>
            <person name="Morin E."/>
            <person name="Murat C."/>
            <person name="Riley R."/>
            <person name="Ohm R."/>
            <person name="Sun H."/>
            <person name="Tunlid A."/>
            <person name="Henrissat B."/>
            <person name="Grigoriev I.V."/>
            <person name="Hibbett D.S."/>
            <person name="Martin F."/>
        </authorList>
    </citation>
    <scope>NUCLEOTIDE SEQUENCE [LARGE SCALE GENOMIC DNA]</scope>
    <source>
        <strain evidence="2">h7</strain>
    </source>
</reference>
<dbReference type="OrthoDB" id="2669721at2759"/>
<keyword evidence="2" id="KW-1185">Reference proteome</keyword>
<organism evidence="1 2">
    <name type="scientific">Hebeloma cylindrosporum</name>
    <dbReference type="NCBI Taxonomy" id="76867"/>
    <lineage>
        <taxon>Eukaryota</taxon>
        <taxon>Fungi</taxon>
        <taxon>Dikarya</taxon>
        <taxon>Basidiomycota</taxon>
        <taxon>Agaricomycotina</taxon>
        <taxon>Agaricomycetes</taxon>
        <taxon>Agaricomycetidae</taxon>
        <taxon>Agaricales</taxon>
        <taxon>Agaricineae</taxon>
        <taxon>Hymenogastraceae</taxon>
        <taxon>Hebeloma</taxon>
    </lineage>
</organism>
<dbReference type="AlphaFoldDB" id="A0A0C3BY98"/>
<dbReference type="STRING" id="686832.A0A0C3BY98"/>
<proteinExistence type="predicted"/>
<dbReference type="Pfam" id="PF02992">
    <property type="entry name" value="Transposase_21"/>
    <property type="match status" value="1"/>
</dbReference>
<evidence type="ECO:0000313" key="2">
    <source>
        <dbReference type="Proteomes" id="UP000053424"/>
    </source>
</evidence>
<name>A0A0C3BY98_HEBCY</name>
<sequence>MRRRNKLKIKIAREYIGALKNATLDSDLSRRWLGKETIKQIRNPPTSPLMIDNPTTRLSLDLYLAVGNASQETYNSTCAAIRRRFPDEKLLSYFLVKKLVEDLTGITLILEDMCINSCTGYTGPYSDHTHCPICGESRYEATLNRQGKQIARKQFQTVPIAPQLQALKRSKESALRTEYRQEYTDKILAELRTGPRKSPFRDFFDGSDYLNSVQSKKIKAGDMVLLLSMDGAQLYRNKASECWMYIWIILDHAPQFRYKKRHILPGGFIPGPNKPKNLDSFIFPGLYHLASVQNDGLPIWDASRDVTFISNPFLALATADGPGMACLNGCVGHQGKIHCRLQCPLKGRHKPGASQYYPARLKPQDYSVPGCDHGDVDLNTLLETFDSKEASSRYRENLLFVEQSPNAAEFKRRRLETGICKPSILLGIPEKHILGLPGCFPLDIMHLPALNIPDLFIPLWRGTFDCDKTDNRDTWTWAVLRSNAQWKAHGKAVGDATPYFPGSFDRPPRNPAEKISSGYKAWEFLLYFYGLGPCLFFQVLPDLYWKNYCKLVRGIRILMQEEIFPEELIEAQQMLTEFSDEFEEIYCQRRTDRLHFVRPSIHTPSHMPSETERVGPGIIYAQWGIERSIGNLGEEIKQHSNPFSNLAQRGLRRCQVNALKAMIPDIEPCDDSLPRGALDLGDQYYFLYAMDTAQREVTELEKEAFKLYLESASHLPPREFPVTKVTRWARLRLPNCQTARSFWKEGLKPIEKLRCSRNVKPVAVVSLYGDPHPGLLSMSSKTYYSVQHLRETGICVIPAKSIQAVVAMVPDHQYGKYIQDGTHIDRWQVVEKPGLKLDQRILEEGILDV</sequence>
<dbReference type="PANTHER" id="PTHR46579">
    <property type="entry name" value="F5/8 TYPE C DOMAIN-CONTAINING PROTEIN-RELATED"/>
    <property type="match status" value="1"/>
</dbReference>
<protein>
    <submittedName>
        <fullName evidence="1">Uncharacterized protein</fullName>
    </submittedName>
</protein>
<accession>A0A0C3BY98</accession>
<evidence type="ECO:0000313" key="1">
    <source>
        <dbReference type="EMBL" id="KIM36421.1"/>
    </source>
</evidence>
<dbReference type="PANTHER" id="PTHR46579:SF1">
    <property type="entry name" value="F5_8 TYPE C DOMAIN-CONTAINING PROTEIN"/>
    <property type="match status" value="1"/>
</dbReference>
<dbReference type="Proteomes" id="UP000053424">
    <property type="component" value="Unassembled WGS sequence"/>
</dbReference>
<dbReference type="HOGENOM" id="CLU_007337_0_2_1"/>
<dbReference type="EMBL" id="KN831805">
    <property type="protein sequence ID" value="KIM36421.1"/>
    <property type="molecule type" value="Genomic_DNA"/>
</dbReference>
<gene>
    <name evidence="1" type="ORF">M413DRAFT_20524</name>
</gene>
<reference evidence="1 2" key="1">
    <citation type="submission" date="2014-04" db="EMBL/GenBank/DDBJ databases">
        <authorList>
            <consortium name="DOE Joint Genome Institute"/>
            <person name="Kuo A."/>
            <person name="Gay G."/>
            <person name="Dore J."/>
            <person name="Kohler A."/>
            <person name="Nagy L.G."/>
            <person name="Floudas D."/>
            <person name="Copeland A."/>
            <person name="Barry K.W."/>
            <person name="Cichocki N."/>
            <person name="Veneault-Fourrey C."/>
            <person name="LaButti K."/>
            <person name="Lindquist E.A."/>
            <person name="Lipzen A."/>
            <person name="Lundell T."/>
            <person name="Morin E."/>
            <person name="Murat C."/>
            <person name="Sun H."/>
            <person name="Tunlid A."/>
            <person name="Henrissat B."/>
            <person name="Grigoriev I.V."/>
            <person name="Hibbett D.S."/>
            <person name="Martin F."/>
            <person name="Nordberg H.P."/>
            <person name="Cantor M.N."/>
            <person name="Hua S.X."/>
        </authorList>
    </citation>
    <scope>NUCLEOTIDE SEQUENCE [LARGE SCALE GENOMIC DNA]</scope>
    <source>
        <strain evidence="2">h7</strain>
    </source>
</reference>
<dbReference type="InterPro" id="IPR004242">
    <property type="entry name" value="Transposase_21"/>
</dbReference>